<protein>
    <recommendedName>
        <fullName evidence="3">Nucleoid-associated protein, YbaB/EbfC family</fullName>
    </recommendedName>
</protein>
<comment type="caution">
    <text evidence="1">The sequence shown here is derived from an EMBL/GenBank/DDBJ whole genome shotgun (WGS) entry which is preliminary data.</text>
</comment>
<evidence type="ECO:0008006" key="3">
    <source>
        <dbReference type="Google" id="ProtNLM"/>
    </source>
</evidence>
<dbReference type="EMBL" id="PCVI01000026">
    <property type="protein sequence ID" value="PIQ70217.1"/>
    <property type="molecule type" value="Genomic_DNA"/>
</dbReference>
<dbReference type="Proteomes" id="UP000231371">
    <property type="component" value="Unassembled WGS sequence"/>
</dbReference>
<evidence type="ECO:0000313" key="1">
    <source>
        <dbReference type="EMBL" id="PIQ70217.1"/>
    </source>
</evidence>
<name>A0A2H0KG57_9BACT</name>
<evidence type="ECO:0000313" key="2">
    <source>
        <dbReference type="Proteomes" id="UP000231371"/>
    </source>
</evidence>
<dbReference type="AlphaFoldDB" id="A0A2H0KG57"/>
<sequence>MELQKQLQDEKIEIDEDGVRIVISGDQKILEFENRDVSDETVRNKLNKAIKSSQEVAARKLSSMTGGLQGLLGK</sequence>
<accession>A0A2H0KG57</accession>
<reference evidence="1 2" key="1">
    <citation type="submission" date="2017-09" db="EMBL/GenBank/DDBJ databases">
        <title>Depth-based differentiation of microbial function through sediment-hosted aquifers and enrichment of novel symbionts in the deep terrestrial subsurface.</title>
        <authorList>
            <person name="Probst A.J."/>
            <person name="Ladd B."/>
            <person name="Jarett J.K."/>
            <person name="Geller-Mcgrath D.E."/>
            <person name="Sieber C.M."/>
            <person name="Emerson J.B."/>
            <person name="Anantharaman K."/>
            <person name="Thomas B.C."/>
            <person name="Malmstrom R."/>
            <person name="Stieglmeier M."/>
            <person name="Klingl A."/>
            <person name="Woyke T."/>
            <person name="Ryan C.M."/>
            <person name="Banfield J.F."/>
        </authorList>
    </citation>
    <scope>NUCLEOTIDE SEQUENCE [LARGE SCALE GENOMIC DNA]</scope>
    <source>
        <strain evidence="1">CG11_big_fil_rev_8_21_14_0_20_40_12</strain>
    </source>
</reference>
<proteinExistence type="predicted"/>
<organism evidence="1 2">
    <name type="scientific">Candidatus Shapirobacteria bacterium CG11_big_fil_rev_8_21_14_0_20_40_12</name>
    <dbReference type="NCBI Taxonomy" id="1974889"/>
    <lineage>
        <taxon>Bacteria</taxon>
        <taxon>Candidatus Shapironibacteriota</taxon>
    </lineage>
</organism>
<gene>
    <name evidence="1" type="ORF">COV89_01620</name>
</gene>